<comment type="subcellular location">
    <subcellularLocation>
        <location evidence="1">Secreted</location>
    </subcellularLocation>
</comment>
<reference evidence="6" key="1">
    <citation type="submission" date="2020-08" db="EMBL/GenBank/DDBJ databases">
        <title>Genome sequencing and assembly of the red palm weevil Rhynchophorus ferrugineus.</title>
        <authorList>
            <person name="Dias G.B."/>
            <person name="Bergman C.M."/>
            <person name="Manee M."/>
        </authorList>
    </citation>
    <scope>NUCLEOTIDE SEQUENCE</scope>
    <source>
        <strain evidence="6">AA-2017</strain>
        <tissue evidence="6">Whole larva</tissue>
    </source>
</reference>
<evidence type="ECO:0000256" key="3">
    <source>
        <dbReference type="ARBA" id="ARBA00022525"/>
    </source>
</evidence>
<evidence type="ECO:0000256" key="4">
    <source>
        <dbReference type="RuleBase" id="RU004262"/>
    </source>
</evidence>
<evidence type="ECO:0000256" key="2">
    <source>
        <dbReference type="ARBA" id="ARBA00010701"/>
    </source>
</evidence>
<dbReference type="GO" id="GO:0016042">
    <property type="term" value="P:lipid catabolic process"/>
    <property type="evidence" value="ECO:0007669"/>
    <property type="project" value="TreeGrafter"/>
</dbReference>
<dbReference type="Pfam" id="PF00151">
    <property type="entry name" value="Lipase"/>
    <property type="match status" value="1"/>
</dbReference>
<dbReference type="InterPro" id="IPR033906">
    <property type="entry name" value="Lipase_N"/>
</dbReference>
<dbReference type="InterPro" id="IPR029058">
    <property type="entry name" value="AB_hydrolase_fold"/>
</dbReference>
<dbReference type="EMBL" id="JAACXV010014582">
    <property type="protein sequence ID" value="KAF7265960.1"/>
    <property type="molecule type" value="Genomic_DNA"/>
</dbReference>
<dbReference type="InterPro" id="IPR000734">
    <property type="entry name" value="TAG_lipase"/>
</dbReference>
<evidence type="ECO:0000313" key="7">
    <source>
        <dbReference type="Proteomes" id="UP000625711"/>
    </source>
</evidence>
<dbReference type="InterPro" id="IPR013818">
    <property type="entry name" value="Lipase"/>
</dbReference>
<evidence type="ECO:0000313" key="6">
    <source>
        <dbReference type="EMBL" id="KAF7265960.1"/>
    </source>
</evidence>
<dbReference type="AlphaFoldDB" id="A0A834HW24"/>
<keyword evidence="3" id="KW-0964">Secreted</keyword>
<dbReference type="Gene3D" id="3.40.50.1820">
    <property type="entry name" value="alpha/beta hydrolase"/>
    <property type="match status" value="1"/>
</dbReference>
<gene>
    <name evidence="6" type="ORF">GWI33_020698</name>
</gene>
<feature type="domain" description="Lipase" evidence="5">
    <location>
        <begin position="49"/>
        <end position="300"/>
    </location>
</feature>
<name>A0A834HW24_RHYFE</name>
<evidence type="ECO:0000259" key="5">
    <source>
        <dbReference type="Pfam" id="PF00151"/>
    </source>
</evidence>
<dbReference type="Proteomes" id="UP000625711">
    <property type="component" value="Unassembled WGS sequence"/>
</dbReference>
<dbReference type="OrthoDB" id="199913at2759"/>
<dbReference type="PANTHER" id="PTHR11610:SF173">
    <property type="entry name" value="LIPASE DOMAIN-CONTAINING PROTEIN-RELATED"/>
    <property type="match status" value="1"/>
</dbReference>
<accession>A0A834HW24</accession>
<proteinExistence type="inferred from homology"/>
<evidence type="ECO:0000256" key="1">
    <source>
        <dbReference type="ARBA" id="ARBA00004613"/>
    </source>
</evidence>
<dbReference type="PANTHER" id="PTHR11610">
    <property type="entry name" value="LIPASE"/>
    <property type="match status" value="1"/>
</dbReference>
<dbReference type="GO" id="GO:0016298">
    <property type="term" value="F:lipase activity"/>
    <property type="evidence" value="ECO:0007669"/>
    <property type="project" value="InterPro"/>
</dbReference>
<keyword evidence="7" id="KW-1185">Reference proteome</keyword>
<sequence>MSASVGAAVGLSMLTIGALYATIQYVSNEVNKNAEAESNNITKSYLLAGPGVPEVQYVLFTRGNVPYNIEHDNLEAMVAAGYNVARPTKIVTHGFLSGIKFEVFTLIKDAYLNTSDYNVIGLDWSALCQSEYISATRGARRAGEDLGDFLNWLVLNGVAVDSIHLIGHSLGAHVMALGASKVRYGQVGRITGLDPAGPGYGDVQDMLRLDPHDAKLVDVIHTYLVVIGETRPLGHVDFYPNGGRYQPGCPNLIGWQPTETIFCNHGRSYILFAESIWNPKAFKSNKCESLNDALNSRCLEETDVFMGQPETYRYGLYYFKTRSQYPYSWN</sequence>
<dbReference type="SUPFAM" id="SSF53474">
    <property type="entry name" value="alpha/beta-Hydrolases"/>
    <property type="match status" value="1"/>
</dbReference>
<dbReference type="PRINTS" id="PR00821">
    <property type="entry name" value="TAGLIPASE"/>
</dbReference>
<protein>
    <recommendedName>
        <fullName evidence="5">Lipase domain-containing protein</fullName>
    </recommendedName>
</protein>
<comment type="similarity">
    <text evidence="2 4">Belongs to the AB hydrolase superfamily. Lipase family.</text>
</comment>
<dbReference type="GO" id="GO:0017171">
    <property type="term" value="F:serine hydrolase activity"/>
    <property type="evidence" value="ECO:0007669"/>
    <property type="project" value="TreeGrafter"/>
</dbReference>
<dbReference type="CDD" id="cd00707">
    <property type="entry name" value="Pancreat_lipase_like"/>
    <property type="match status" value="1"/>
</dbReference>
<organism evidence="6 7">
    <name type="scientific">Rhynchophorus ferrugineus</name>
    <name type="common">Red palm weevil</name>
    <name type="synonym">Curculio ferrugineus</name>
    <dbReference type="NCBI Taxonomy" id="354439"/>
    <lineage>
        <taxon>Eukaryota</taxon>
        <taxon>Metazoa</taxon>
        <taxon>Ecdysozoa</taxon>
        <taxon>Arthropoda</taxon>
        <taxon>Hexapoda</taxon>
        <taxon>Insecta</taxon>
        <taxon>Pterygota</taxon>
        <taxon>Neoptera</taxon>
        <taxon>Endopterygota</taxon>
        <taxon>Coleoptera</taxon>
        <taxon>Polyphaga</taxon>
        <taxon>Cucujiformia</taxon>
        <taxon>Curculionidae</taxon>
        <taxon>Dryophthorinae</taxon>
        <taxon>Rhynchophorus</taxon>
    </lineage>
</organism>
<dbReference type="GO" id="GO:0005615">
    <property type="term" value="C:extracellular space"/>
    <property type="evidence" value="ECO:0007669"/>
    <property type="project" value="TreeGrafter"/>
</dbReference>
<comment type="caution">
    <text evidence="6">The sequence shown here is derived from an EMBL/GenBank/DDBJ whole genome shotgun (WGS) entry which is preliminary data.</text>
</comment>